<dbReference type="AlphaFoldDB" id="A0A0G3ETM5"/>
<dbReference type="STRING" id="445709.ABW99_11235"/>
<reference evidence="3" key="1">
    <citation type="submission" date="2015-06" db="EMBL/GenBank/DDBJ databases">
        <authorList>
            <person name="Lim Y.L."/>
            <person name="Ee R."/>
            <person name="Yong D."/>
            <person name="How K.Y."/>
            <person name="Yin W.F."/>
            <person name="Chan K.G."/>
        </authorList>
    </citation>
    <scope>NUCLEOTIDE SEQUENCE [LARGE SCALE GENOMIC DNA]</scope>
    <source>
        <strain evidence="3">DSM 25325</strain>
    </source>
</reference>
<dbReference type="Proteomes" id="UP000036700">
    <property type="component" value="Chromosome"/>
</dbReference>
<dbReference type="Pfam" id="PF08909">
    <property type="entry name" value="DUF1854"/>
    <property type="match status" value="1"/>
</dbReference>
<evidence type="ECO:0000313" key="2">
    <source>
        <dbReference type="EMBL" id="AKJ68702.1"/>
    </source>
</evidence>
<evidence type="ECO:0000313" key="3">
    <source>
        <dbReference type="Proteomes" id="UP000036700"/>
    </source>
</evidence>
<dbReference type="OrthoDB" id="212426at2"/>
<dbReference type="InterPro" id="IPR015005">
    <property type="entry name" value="DUF1854"/>
</dbReference>
<organism evidence="2 3">
    <name type="scientific">Pandoraea thiooxydans</name>
    <dbReference type="NCBI Taxonomy" id="445709"/>
    <lineage>
        <taxon>Bacteria</taxon>
        <taxon>Pseudomonadati</taxon>
        <taxon>Pseudomonadota</taxon>
        <taxon>Betaproteobacteria</taxon>
        <taxon>Burkholderiales</taxon>
        <taxon>Burkholderiaceae</taxon>
        <taxon>Pandoraea</taxon>
    </lineage>
</organism>
<evidence type="ECO:0000259" key="1">
    <source>
        <dbReference type="Pfam" id="PF08909"/>
    </source>
</evidence>
<dbReference type="EMBL" id="CP011568">
    <property type="protein sequence ID" value="AKJ68702.1"/>
    <property type="molecule type" value="Genomic_DNA"/>
</dbReference>
<feature type="domain" description="DUF1854" evidence="1">
    <location>
        <begin position="26"/>
        <end position="155"/>
    </location>
</feature>
<proteinExistence type="predicted"/>
<dbReference type="RefSeq" id="WP_047214565.1">
    <property type="nucleotide sequence ID" value="NZ_CP011568.3"/>
</dbReference>
<protein>
    <recommendedName>
        <fullName evidence="1">DUF1854 domain-containing protein</fullName>
    </recommendedName>
</protein>
<accession>A0A0G3ETM5</accession>
<name>A0A0G3ETM5_9BURK</name>
<dbReference type="PATRIC" id="fig|445709.3.peg.2389"/>
<gene>
    <name evidence="2" type="ORF">ABW99_11235</name>
</gene>
<sequence length="156" mass="17429">MSIHSFTLTRNAFGRLVLHAQDGATYEGVAPVRAFPISSPEQGIALVDADGHELAWIAQLADVSPAIRAMIEEELANRDFMPEIQRIRQVSSFYTPSTWTVETDRGPTTFVLKGEDDIRRLASPMLLVTDSHGIHFLIRDQHALDSGSRKILDRFL</sequence>
<keyword evidence="3" id="KW-1185">Reference proteome</keyword>
<dbReference type="KEGG" id="ptx:ABW99_11235"/>